<protein>
    <submittedName>
        <fullName evidence="1">Uncharacterized protein</fullName>
    </submittedName>
</protein>
<accession>A0A9D4ABX4</accession>
<evidence type="ECO:0000313" key="1">
    <source>
        <dbReference type="EMBL" id="KAH1108177.1"/>
    </source>
</evidence>
<feature type="non-terminal residue" evidence="1">
    <location>
        <position position="1"/>
    </location>
</feature>
<proteinExistence type="predicted"/>
<organism evidence="1 2">
    <name type="scientific">Gossypium stocksii</name>
    <dbReference type="NCBI Taxonomy" id="47602"/>
    <lineage>
        <taxon>Eukaryota</taxon>
        <taxon>Viridiplantae</taxon>
        <taxon>Streptophyta</taxon>
        <taxon>Embryophyta</taxon>
        <taxon>Tracheophyta</taxon>
        <taxon>Spermatophyta</taxon>
        <taxon>Magnoliopsida</taxon>
        <taxon>eudicotyledons</taxon>
        <taxon>Gunneridae</taxon>
        <taxon>Pentapetalae</taxon>
        <taxon>rosids</taxon>
        <taxon>malvids</taxon>
        <taxon>Malvales</taxon>
        <taxon>Malvaceae</taxon>
        <taxon>Malvoideae</taxon>
        <taxon>Gossypium</taxon>
    </lineage>
</organism>
<name>A0A9D4ABX4_9ROSI</name>
<sequence length="112" mass="11778">LVQCKRCVVVAHRPEAVSEDSDHAFSVRSVGTLGMLLKGASTAPTSFAGPPSSVPQEYFSGGNFWSSVEPNPQMANRVSNPFVGVDDNISVANRPHGGSKTPFDLAYISANG</sequence>
<comment type="caution">
    <text evidence="1">The sequence shown here is derived from an EMBL/GenBank/DDBJ whole genome shotgun (WGS) entry which is preliminary data.</text>
</comment>
<evidence type="ECO:0000313" key="2">
    <source>
        <dbReference type="Proteomes" id="UP000828251"/>
    </source>
</evidence>
<gene>
    <name evidence="1" type="ORF">J1N35_011945</name>
</gene>
<dbReference type="EMBL" id="JAIQCV010000004">
    <property type="protein sequence ID" value="KAH1108177.1"/>
    <property type="molecule type" value="Genomic_DNA"/>
</dbReference>
<reference evidence="1 2" key="1">
    <citation type="journal article" date="2021" name="Plant Biotechnol. J.">
        <title>Multi-omics assisted identification of the key and species-specific regulatory components of drought-tolerant mechanisms in Gossypium stocksii.</title>
        <authorList>
            <person name="Yu D."/>
            <person name="Ke L."/>
            <person name="Zhang D."/>
            <person name="Wu Y."/>
            <person name="Sun Y."/>
            <person name="Mei J."/>
            <person name="Sun J."/>
            <person name="Sun Y."/>
        </authorList>
    </citation>
    <scope>NUCLEOTIDE SEQUENCE [LARGE SCALE GENOMIC DNA]</scope>
    <source>
        <strain evidence="2">cv. E1</strain>
        <tissue evidence="1">Leaf</tissue>
    </source>
</reference>
<keyword evidence="2" id="KW-1185">Reference proteome</keyword>
<dbReference type="Proteomes" id="UP000828251">
    <property type="component" value="Unassembled WGS sequence"/>
</dbReference>
<dbReference type="AlphaFoldDB" id="A0A9D4ABX4"/>